<sequence>MPQADGDQVSSEEIRDLRVEDRTHEISAGHHAICAATQDLGLSTGKSPRPDRGEALEVTVQRGLNQATRLNRLRQLVIDLEERQRESP</sequence>
<organism evidence="1 2">
    <name type="scientific">Gordonia desulfuricans</name>
    <dbReference type="NCBI Taxonomy" id="89051"/>
    <lineage>
        <taxon>Bacteria</taxon>
        <taxon>Bacillati</taxon>
        <taxon>Actinomycetota</taxon>
        <taxon>Actinomycetes</taxon>
        <taxon>Mycobacteriales</taxon>
        <taxon>Gordoniaceae</taxon>
        <taxon>Gordonia</taxon>
    </lineage>
</organism>
<dbReference type="RefSeq" id="WP_157079543.1">
    <property type="nucleotide sequence ID" value="NZ_JAADZU010000068.1"/>
</dbReference>
<accession>A0A7K3LT14</accession>
<proteinExistence type="predicted"/>
<comment type="caution">
    <text evidence="1">The sequence shown here is derived from an EMBL/GenBank/DDBJ whole genome shotgun (WGS) entry which is preliminary data.</text>
</comment>
<dbReference type="AlphaFoldDB" id="A0A7K3LT14"/>
<name>A0A7K3LT14_9ACTN</name>
<evidence type="ECO:0000313" key="1">
    <source>
        <dbReference type="EMBL" id="NDK91424.1"/>
    </source>
</evidence>
<dbReference type="Proteomes" id="UP000466307">
    <property type="component" value="Unassembled WGS sequence"/>
</dbReference>
<reference evidence="1 2" key="1">
    <citation type="submission" date="2020-01" db="EMBL/GenBank/DDBJ databases">
        <title>Investigation of new actinobacteria for the biodesulphurisation of diesel fuel.</title>
        <authorList>
            <person name="Athi Narayanan S.M."/>
        </authorList>
    </citation>
    <scope>NUCLEOTIDE SEQUENCE [LARGE SCALE GENOMIC DNA]</scope>
    <source>
        <strain evidence="1 2">213E</strain>
    </source>
</reference>
<keyword evidence="2" id="KW-1185">Reference proteome</keyword>
<evidence type="ECO:0000313" key="2">
    <source>
        <dbReference type="Proteomes" id="UP000466307"/>
    </source>
</evidence>
<dbReference type="EMBL" id="JAADZU010000068">
    <property type="protein sequence ID" value="NDK91424.1"/>
    <property type="molecule type" value="Genomic_DNA"/>
</dbReference>
<protein>
    <submittedName>
        <fullName evidence="1">Uncharacterized protein</fullName>
    </submittedName>
</protein>
<gene>
    <name evidence="1" type="ORF">GYA93_17835</name>
</gene>